<keyword evidence="1" id="KW-0853">WD repeat</keyword>
<dbReference type="Proteomes" id="UP000265618">
    <property type="component" value="Unassembled WGS sequence"/>
</dbReference>
<dbReference type="EMBL" id="BDIP01002547">
    <property type="protein sequence ID" value="GCA63177.1"/>
    <property type="molecule type" value="Genomic_DNA"/>
</dbReference>
<evidence type="ECO:0000313" key="4">
    <source>
        <dbReference type="Proteomes" id="UP000265618"/>
    </source>
</evidence>
<evidence type="ECO:0000313" key="3">
    <source>
        <dbReference type="EMBL" id="GCA63177.1"/>
    </source>
</evidence>
<comment type="caution">
    <text evidence="3">The sequence shown here is derived from an EMBL/GenBank/DDBJ whole genome shotgun (WGS) entry which is preliminary data.</text>
</comment>
<keyword evidence="4" id="KW-1185">Reference proteome</keyword>
<keyword evidence="2" id="KW-0677">Repeat</keyword>
<dbReference type="OrthoDB" id="24670at2759"/>
<accession>A0A391NNH2</accession>
<protein>
    <submittedName>
        <fullName evidence="3">Uncharacterized protein</fullName>
    </submittedName>
</protein>
<evidence type="ECO:0000256" key="2">
    <source>
        <dbReference type="ARBA" id="ARBA00022737"/>
    </source>
</evidence>
<feature type="non-terminal residue" evidence="3">
    <location>
        <position position="127"/>
    </location>
</feature>
<proteinExistence type="predicted"/>
<gene>
    <name evidence="3" type="ORF">KIPB_008320</name>
</gene>
<evidence type="ECO:0000256" key="1">
    <source>
        <dbReference type="ARBA" id="ARBA00022574"/>
    </source>
</evidence>
<name>A0A391NNH2_9EUKA</name>
<dbReference type="PANTHER" id="PTHR19919">
    <property type="entry name" value="WD REPEAT CONTAINING PROTEIN"/>
    <property type="match status" value="1"/>
</dbReference>
<sequence>MSDGDSVISYEAPWPLYSVAWSERSDCPFRLAVGSHRANWRNYVQLLQLSAPSDDDKPQHLEPRSSFRLFYPATKVQFLPSAQPMKRDLFAVSGDYLRIVEVLDEKKGAAAAGGAGATVGVENKPTE</sequence>
<dbReference type="AlphaFoldDB" id="A0A391NNH2"/>
<reference evidence="3 4" key="1">
    <citation type="journal article" date="2018" name="PLoS ONE">
        <title>The draft genome of Kipferlia bialata reveals reductive genome evolution in fornicate parasites.</title>
        <authorList>
            <person name="Tanifuji G."/>
            <person name="Takabayashi S."/>
            <person name="Kume K."/>
            <person name="Takagi M."/>
            <person name="Nakayama T."/>
            <person name="Kamikawa R."/>
            <person name="Inagaki Y."/>
            <person name="Hashimoto T."/>
        </authorList>
    </citation>
    <scope>NUCLEOTIDE SEQUENCE [LARGE SCALE GENOMIC DNA]</scope>
    <source>
        <strain evidence="3">NY0173</strain>
    </source>
</reference>
<dbReference type="InterPro" id="IPR045159">
    <property type="entry name" value="DCAF7-like"/>
</dbReference>
<organism evidence="3 4">
    <name type="scientific">Kipferlia bialata</name>
    <dbReference type="NCBI Taxonomy" id="797122"/>
    <lineage>
        <taxon>Eukaryota</taxon>
        <taxon>Metamonada</taxon>
        <taxon>Carpediemonas-like organisms</taxon>
        <taxon>Kipferlia</taxon>
    </lineage>
</organism>